<dbReference type="EMBL" id="JASCZI010242884">
    <property type="protein sequence ID" value="MED6212267.1"/>
    <property type="molecule type" value="Genomic_DNA"/>
</dbReference>
<accession>A0ABU6YPD7</accession>
<protein>
    <submittedName>
        <fullName evidence="1">Uncharacterized protein</fullName>
    </submittedName>
</protein>
<sequence>VDHSRRQRGRKKVQARLVGLHGKYNVLQCFNWEGTSQAEKTEKFAGTKKENKSIEVLSLVHIRKNGSS</sequence>
<gene>
    <name evidence="1" type="ORF">PIB30_081653</name>
</gene>
<keyword evidence="2" id="KW-1185">Reference proteome</keyword>
<comment type="caution">
    <text evidence="1">The sequence shown here is derived from an EMBL/GenBank/DDBJ whole genome shotgun (WGS) entry which is preliminary data.</text>
</comment>
<reference evidence="1 2" key="1">
    <citation type="journal article" date="2023" name="Plants (Basel)">
        <title>Bridging the Gap: Combining Genomics and Transcriptomics Approaches to Understand Stylosanthes scabra, an Orphan Legume from the Brazilian Caatinga.</title>
        <authorList>
            <person name="Ferreira-Neto J.R.C."/>
            <person name="da Silva M.D."/>
            <person name="Binneck E."/>
            <person name="de Melo N.F."/>
            <person name="da Silva R.H."/>
            <person name="de Melo A.L.T.M."/>
            <person name="Pandolfi V."/>
            <person name="Bustamante F.O."/>
            <person name="Brasileiro-Vidal A.C."/>
            <person name="Benko-Iseppon A.M."/>
        </authorList>
    </citation>
    <scope>NUCLEOTIDE SEQUENCE [LARGE SCALE GENOMIC DNA]</scope>
    <source>
        <tissue evidence="1">Leaves</tissue>
    </source>
</reference>
<evidence type="ECO:0000313" key="2">
    <source>
        <dbReference type="Proteomes" id="UP001341840"/>
    </source>
</evidence>
<dbReference type="Proteomes" id="UP001341840">
    <property type="component" value="Unassembled WGS sequence"/>
</dbReference>
<evidence type="ECO:0000313" key="1">
    <source>
        <dbReference type="EMBL" id="MED6212267.1"/>
    </source>
</evidence>
<organism evidence="1 2">
    <name type="scientific">Stylosanthes scabra</name>
    <dbReference type="NCBI Taxonomy" id="79078"/>
    <lineage>
        <taxon>Eukaryota</taxon>
        <taxon>Viridiplantae</taxon>
        <taxon>Streptophyta</taxon>
        <taxon>Embryophyta</taxon>
        <taxon>Tracheophyta</taxon>
        <taxon>Spermatophyta</taxon>
        <taxon>Magnoliopsida</taxon>
        <taxon>eudicotyledons</taxon>
        <taxon>Gunneridae</taxon>
        <taxon>Pentapetalae</taxon>
        <taxon>rosids</taxon>
        <taxon>fabids</taxon>
        <taxon>Fabales</taxon>
        <taxon>Fabaceae</taxon>
        <taxon>Papilionoideae</taxon>
        <taxon>50 kb inversion clade</taxon>
        <taxon>dalbergioids sensu lato</taxon>
        <taxon>Dalbergieae</taxon>
        <taxon>Pterocarpus clade</taxon>
        <taxon>Stylosanthes</taxon>
    </lineage>
</organism>
<feature type="non-terminal residue" evidence="1">
    <location>
        <position position="1"/>
    </location>
</feature>
<proteinExistence type="predicted"/>
<name>A0ABU6YPD7_9FABA</name>